<dbReference type="GO" id="GO:0043111">
    <property type="term" value="P:replication fork arrest"/>
    <property type="evidence" value="ECO:0007669"/>
    <property type="project" value="TreeGrafter"/>
</dbReference>
<evidence type="ECO:0000259" key="5">
    <source>
        <dbReference type="Pfam" id="PF04821"/>
    </source>
</evidence>
<name>A0A1I7X4I7_HETBA</name>
<dbReference type="GO" id="GO:0003677">
    <property type="term" value="F:DNA binding"/>
    <property type="evidence" value="ECO:0007669"/>
    <property type="project" value="TreeGrafter"/>
</dbReference>
<dbReference type="AlphaFoldDB" id="A0A1I7X4I7"/>
<keyword evidence="3" id="KW-0131">Cell cycle</keyword>
<dbReference type="GO" id="GO:0031298">
    <property type="term" value="C:replication fork protection complex"/>
    <property type="evidence" value="ECO:0007669"/>
    <property type="project" value="TreeGrafter"/>
</dbReference>
<feature type="domain" description="Timeless N-terminal" evidence="5">
    <location>
        <begin position="20"/>
        <end position="275"/>
    </location>
</feature>
<keyword evidence="4" id="KW-0812">Transmembrane</keyword>
<organism evidence="6 7">
    <name type="scientific">Heterorhabditis bacteriophora</name>
    <name type="common">Entomopathogenic nematode worm</name>
    <dbReference type="NCBI Taxonomy" id="37862"/>
    <lineage>
        <taxon>Eukaryota</taxon>
        <taxon>Metazoa</taxon>
        <taxon>Ecdysozoa</taxon>
        <taxon>Nematoda</taxon>
        <taxon>Chromadorea</taxon>
        <taxon>Rhabditida</taxon>
        <taxon>Rhabditina</taxon>
        <taxon>Rhabditomorpha</taxon>
        <taxon>Strongyloidea</taxon>
        <taxon>Heterorhabditidae</taxon>
        <taxon>Heterorhabditis</taxon>
    </lineage>
</organism>
<evidence type="ECO:0000256" key="4">
    <source>
        <dbReference type="SAM" id="Phobius"/>
    </source>
</evidence>
<comment type="subcellular location">
    <subcellularLocation>
        <location evidence="1">Nucleus</location>
    </subcellularLocation>
</comment>
<dbReference type="PANTHER" id="PTHR22940">
    <property type="entry name" value="TIMEOUT/TIMELESS-2"/>
    <property type="match status" value="1"/>
</dbReference>
<dbReference type="GO" id="GO:0006281">
    <property type="term" value="P:DNA repair"/>
    <property type="evidence" value="ECO:0007669"/>
    <property type="project" value="TreeGrafter"/>
</dbReference>
<dbReference type="PANTHER" id="PTHR22940:SF4">
    <property type="entry name" value="PROTEIN TIMELESS HOMOLOG"/>
    <property type="match status" value="1"/>
</dbReference>
<sequence>MEVIIQGAISALGYLEDNIYQPEPDCFETIRDIIRFLRNDNEVLLARRICGERNIIQNDLIPIMKSEKQSDKMFDITLRLMANLVQPTIVSLQGKQPEDRTQWQTYWALDENLIRTKLAFADKDFFIILKEKLEKYFLETEWDNRHEESRLLMERIIVLLRYIFSIPTNDKDNKRTTTEYNSHDRVIESFLESEIHKVLFHIGSQSKERDFHLSILEIFALVVKEHKPADLVDADHERTADEKMRSELELQQAFENEKLKTNVSRKKVMSSRHSRALKDVSKLTFLDERKSKKVTAKNRRHLVIVVLLDNEMLTFIIFFSCGFSLNIVSNCLGIETFHHLQIQLDDYMERAAAQRKEGKYFGIRAQYALSAYKEMILMHQHLLDRGTQEEKNLAQSTCFHILNVEEYRELGCALIRKFMPGSLSKTFLQELVLLTHYYCRLLERSVKSGTLKTIKKKSKIRKPRKGSYHQAPKLPEVDRLSDDDLDERWAELSDELSDVIMGHLEPSENQIPINALLNVEDVEHQKFAMLNVQRAMREMRICDAVGLFRAARDVWLCEERLAEERIRNGELVNDGIEGFSDEMEEDDRSYETKEVDFDFTEYIVKFARTDVLRWYVFFKINVRCVCIFSISFLLKWIPIYFSFVIYRFFATFEKTGEKLVPEILFWKSPKDCYEIEHGYGTYERDKAAKGKDVDRFSLWTEDLEDNLRNLYNEYRDMDERPDSCVEIL</sequence>
<dbReference type="InterPro" id="IPR044998">
    <property type="entry name" value="Timeless"/>
</dbReference>
<evidence type="ECO:0000256" key="1">
    <source>
        <dbReference type="ARBA" id="ARBA00004123"/>
    </source>
</evidence>
<proteinExistence type="predicted"/>
<keyword evidence="4" id="KW-1133">Transmembrane helix</keyword>
<protein>
    <submittedName>
        <fullName evidence="7">TIMELESS domain-containing protein</fullName>
    </submittedName>
</protein>
<keyword evidence="2" id="KW-0539">Nucleus</keyword>
<evidence type="ECO:0000256" key="3">
    <source>
        <dbReference type="ARBA" id="ARBA00023306"/>
    </source>
</evidence>
<dbReference type="Pfam" id="PF04821">
    <property type="entry name" value="TIMELESS"/>
    <property type="match status" value="1"/>
</dbReference>
<evidence type="ECO:0000313" key="7">
    <source>
        <dbReference type="WBParaSite" id="Hba_12456"/>
    </source>
</evidence>
<keyword evidence="4" id="KW-0472">Membrane</keyword>
<dbReference type="InterPro" id="IPR006906">
    <property type="entry name" value="Timeless_N"/>
</dbReference>
<dbReference type="Proteomes" id="UP000095283">
    <property type="component" value="Unplaced"/>
</dbReference>
<evidence type="ECO:0000256" key="2">
    <source>
        <dbReference type="ARBA" id="ARBA00023242"/>
    </source>
</evidence>
<feature type="transmembrane region" description="Helical" evidence="4">
    <location>
        <begin position="627"/>
        <end position="649"/>
    </location>
</feature>
<dbReference type="GO" id="GO:0000076">
    <property type="term" value="P:DNA replication checkpoint signaling"/>
    <property type="evidence" value="ECO:0007669"/>
    <property type="project" value="TreeGrafter"/>
</dbReference>
<reference evidence="7" key="1">
    <citation type="submission" date="2016-11" db="UniProtKB">
        <authorList>
            <consortium name="WormBaseParasite"/>
        </authorList>
    </citation>
    <scope>IDENTIFICATION</scope>
</reference>
<keyword evidence="6" id="KW-1185">Reference proteome</keyword>
<accession>A0A1I7X4I7</accession>
<dbReference type="WBParaSite" id="Hba_12456">
    <property type="protein sequence ID" value="Hba_12456"/>
    <property type="gene ID" value="Hba_12456"/>
</dbReference>
<evidence type="ECO:0000313" key="6">
    <source>
        <dbReference type="Proteomes" id="UP000095283"/>
    </source>
</evidence>